<dbReference type="RefSeq" id="WP_127194283.1">
    <property type="nucleotide sequence ID" value="NZ_RZNY01000026.1"/>
</dbReference>
<accession>A0A3S1BHW8</accession>
<dbReference type="PROSITE" id="PS51257">
    <property type="entry name" value="PROKAR_LIPOPROTEIN"/>
    <property type="match status" value="1"/>
</dbReference>
<dbReference type="OrthoDB" id="1953897at2"/>
<keyword evidence="2" id="KW-1185">Reference proteome</keyword>
<gene>
    <name evidence="1" type="ORF">EJP82_22365</name>
</gene>
<dbReference type="EMBL" id="RZNY01000026">
    <property type="protein sequence ID" value="RUT41979.1"/>
    <property type="molecule type" value="Genomic_DNA"/>
</dbReference>
<protein>
    <recommendedName>
        <fullName evidence="3">DUF1795 domain-containing protein</fullName>
    </recommendedName>
</protein>
<proteinExistence type="predicted"/>
<dbReference type="AlphaFoldDB" id="A0A3S1BHW8"/>
<dbReference type="Proteomes" id="UP000279446">
    <property type="component" value="Unassembled WGS sequence"/>
</dbReference>
<evidence type="ECO:0000313" key="2">
    <source>
        <dbReference type="Proteomes" id="UP000279446"/>
    </source>
</evidence>
<evidence type="ECO:0008006" key="3">
    <source>
        <dbReference type="Google" id="ProtNLM"/>
    </source>
</evidence>
<reference evidence="1 2" key="1">
    <citation type="submission" date="2018-12" db="EMBL/GenBank/DDBJ databases">
        <authorList>
            <person name="Sun L."/>
            <person name="Chen Z."/>
        </authorList>
    </citation>
    <scope>NUCLEOTIDE SEQUENCE [LARGE SCALE GENOMIC DNA]</scope>
    <source>
        <strain evidence="1 2">DSM 15890</strain>
    </source>
</reference>
<comment type="caution">
    <text evidence="1">The sequence shown here is derived from an EMBL/GenBank/DDBJ whole genome shotgun (WGS) entry which is preliminary data.</text>
</comment>
<organism evidence="1 2">
    <name type="scientific">Paenibacillus anaericanus</name>
    <dbReference type="NCBI Taxonomy" id="170367"/>
    <lineage>
        <taxon>Bacteria</taxon>
        <taxon>Bacillati</taxon>
        <taxon>Bacillota</taxon>
        <taxon>Bacilli</taxon>
        <taxon>Bacillales</taxon>
        <taxon>Paenibacillaceae</taxon>
        <taxon>Paenibacillus</taxon>
    </lineage>
</organism>
<sequence length="211" mass="23016">MSKKKLGVMTVIMILTLVMVTACGGKGKEVSLGVTESGSYTNDYFGVSLSFPTDWEVQDAAGMNEIANAGQEMIAGEDETKKLQLELSKAKTLNLLLVSQYPLNGPDPSPSVTVVAEKVPGMKAGKEYLEPTKKTLIDTGIPYEFKEISTVKIGGKDMAVLECWFDAGELVVTQNYYTAIIEGYAFSFIITHFDDESKAEVDKIIESITFK</sequence>
<name>A0A3S1BHW8_9BACL</name>
<evidence type="ECO:0000313" key="1">
    <source>
        <dbReference type="EMBL" id="RUT41979.1"/>
    </source>
</evidence>